<dbReference type="Gene3D" id="1.25.40.20">
    <property type="entry name" value="Ankyrin repeat-containing domain"/>
    <property type="match status" value="2"/>
</dbReference>
<feature type="repeat" description="ANK" evidence="3">
    <location>
        <begin position="86"/>
        <end position="118"/>
    </location>
</feature>
<keyword evidence="2 3" id="KW-0040">ANK repeat</keyword>
<gene>
    <name evidence="4" type="ORF">ACFOY2_36545</name>
</gene>
<proteinExistence type="predicted"/>
<dbReference type="RefSeq" id="WP_379532687.1">
    <property type="nucleotide sequence ID" value="NZ_JBHSBI010000023.1"/>
</dbReference>
<dbReference type="EMBL" id="JBHSBI010000023">
    <property type="protein sequence ID" value="MFC4012791.1"/>
    <property type="molecule type" value="Genomic_DNA"/>
</dbReference>
<dbReference type="PANTHER" id="PTHR24166:SF48">
    <property type="entry name" value="PROTEIN VAPYRIN"/>
    <property type="match status" value="1"/>
</dbReference>
<evidence type="ECO:0000313" key="5">
    <source>
        <dbReference type="Proteomes" id="UP001595851"/>
    </source>
</evidence>
<dbReference type="PANTHER" id="PTHR24166">
    <property type="entry name" value="ROLLING PEBBLES, ISOFORM B"/>
    <property type="match status" value="1"/>
</dbReference>
<comment type="caution">
    <text evidence="4">The sequence shown here is derived from an EMBL/GenBank/DDBJ whole genome shotgun (WGS) entry which is preliminary data.</text>
</comment>
<dbReference type="Pfam" id="PF12796">
    <property type="entry name" value="Ank_2"/>
    <property type="match status" value="1"/>
</dbReference>
<organism evidence="4 5">
    <name type="scientific">Nonomuraea purpurea</name>
    <dbReference type="NCBI Taxonomy" id="1849276"/>
    <lineage>
        <taxon>Bacteria</taxon>
        <taxon>Bacillati</taxon>
        <taxon>Actinomycetota</taxon>
        <taxon>Actinomycetes</taxon>
        <taxon>Streptosporangiales</taxon>
        <taxon>Streptosporangiaceae</taxon>
        <taxon>Nonomuraea</taxon>
    </lineage>
</organism>
<dbReference type="PROSITE" id="PS50297">
    <property type="entry name" value="ANK_REP_REGION"/>
    <property type="match status" value="2"/>
</dbReference>
<dbReference type="Gene3D" id="2.30.320.10">
    <property type="entry name" value="YwqG-like"/>
    <property type="match status" value="1"/>
</dbReference>
<dbReference type="InterPro" id="IPR050889">
    <property type="entry name" value="Dendritic_Spine_Reg/Scaffold"/>
</dbReference>
<accession>A0ABV8GJ47</accession>
<dbReference type="InterPro" id="IPR002110">
    <property type="entry name" value="Ankyrin_rpt"/>
</dbReference>
<evidence type="ECO:0000256" key="2">
    <source>
        <dbReference type="ARBA" id="ARBA00023043"/>
    </source>
</evidence>
<dbReference type="SUPFAM" id="SSF103032">
    <property type="entry name" value="Hypothetical protein YwqG"/>
    <property type="match status" value="1"/>
</dbReference>
<feature type="repeat" description="ANK" evidence="3">
    <location>
        <begin position="309"/>
        <end position="341"/>
    </location>
</feature>
<dbReference type="Pfam" id="PF09234">
    <property type="entry name" value="DUF1963"/>
    <property type="match status" value="1"/>
</dbReference>
<evidence type="ECO:0000256" key="1">
    <source>
        <dbReference type="ARBA" id="ARBA00022737"/>
    </source>
</evidence>
<reference evidence="5" key="1">
    <citation type="journal article" date="2019" name="Int. J. Syst. Evol. Microbiol.">
        <title>The Global Catalogue of Microorganisms (GCM) 10K type strain sequencing project: providing services to taxonomists for standard genome sequencing and annotation.</title>
        <authorList>
            <consortium name="The Broad Institute Genomics Platform"/>
            <consortium name="The Broad Institute Genome Sequencing Center for Infectious Disease"/>
            <person name="Wu L."/>
            <person name="Ma J."/>
        </authorList>
    </citation>
    <scope>NUCLEOTIDE SEQUENCE [LARGE SCALE GENOMIC DNA]</scope>
    <source>
        <strain evidence="5">TBRC 1276</strain>
    </source>
</reference>
<dbReference type="InterPro" id="IPR036770">
    <property type="entry name" value="Ankyrin_rpt-contain_sf"/>
</dbReference>
<keyword evidence="5" id="KW-1185">Reference proteome</keyword>
<evidence type="ECO:0000313" key="4">
    <source>
        <dbReference type="EMBL" id="MFC4012791.1"/>
    </source>
</evidence>
<dbReference type="PROSITE" id="PS50088">
    <property type="entry name" value="ANK_REPEAT"/>
    <property type="match status" value="2"/>
</dbReference>
<name>A0ABV8GJ47_9ACTN</name>
<evidence type="ECO:0000256" key="3">
    <source>
        <dbReference type="PROSITE-ProRule" id="PRU00023"/>
    </source>
</evidence>
<dbReference type="Proteomes" id="UP001595851">
    <property type="component" value="Unassembled WGS sequence"/>
</dbReference>
<dbReference type="SMART" id="SM00248">
    <property type="entry name" value="ANK"/>
    <property type="match status" value="5"/>
</dbReference>
<keyword evidence="1" id="KW-0677">Repeat</keyword>
<dbReference type="InterPro" id="IPR035948">
    <property type="entry name" value="YwqG-like_sf"/>
</dbReference>
<sequence>MNLYQVFELGDVTALAAHLTQEPDDVSFALQEAAQGERLDLLECVLSQHPSQWDLDVGLEYAAKRRGGADFVRVLLAAGASPAASDDHFPLWAAARAGGVESLRLLLAAGADPNAHMSGDHDDPDGWKIPLLAAIRNGVAAAVAVLLDADADVNMVTPTLHRPLDIAEELGDASIIHDLRERGARVLAPEELKIHQAARRGFMARVQELLPAVSPSERRRALTSAVQEEQFAVAAAILEYGEIGDCGDALVSAVVKKQIALAAVILDHGGIEEHKLIIALGQCIAFDVPEVVPLLIAAGVDRDSPDNYYKAPPIVLAADRGRVSIVRDLLDAGVDLQARDERGRNALAAARSRGRTEIIRLLKAAGATARTPAAIAKATRQKLAADVRNAWHPQLGGTAATGNLSQFGGLPCLRSDEVWPACAECAAPLTFFVQVDLSRTPKAARETVGVGLLQLFHCTTCNFGSHLVRIVAPADVATPAKEPTGAHVFPARPIIGWGRAVKDYPYREADESALLPEERAVVFKLNRQGDKLSGWPNWVQDPDYPRCPDGDHRMTGLILQIDSNHGVAHTWGDNGVGFIVQCPQHRDRVAFLWQSA</sequence>
<dbReference type="Pfam" id="PF00023">
    <property type="entry name" value="Ank"/>
    <property type="match status" value="1"/>
</dbReference>
<dbReference type="InterPro" id="IPR015315">
    <property type="entry name" value="DUF1963"/>
</dbReference>
<protein>
    <submittedName>
        <fullName evidence="4">Ankyrin repeat domain-containing protein</fullName>
    </submittedName>
</protein>
<dbReference type="SUPFAM" id="SSF48403">
    <property type="entry name" value="Ankyrin repeat"/>
    <property type="match status" value="1"/>
</dbReference>